<evidence type="ECO:0000313" key="7">
    <source>
        <dbReference type="EMBL" id="KKM26482.1"/>
    </source>
</evidence>
<evidence type="ECO:0000256" key="4">
    <source>
        <dbReference type="ARBA" id="ARBA00023125"/>
    </source>
</evidence>
<comment type="similarity">
    <text evidence="1">Belongs to the RuvC family.</text>
</comment>
<dbReference type="InterPro" id="IPR036397">
    <property type="entry name" value="RNaseH_sf"/>
</dbReference>
<dbReference type="GO" id="GO:0003677">
    <property type="term" value="F:DNA binding"/>
    <property type="evidence" value="ECO:0007669"/>
    <property type="project" value="UniProtKB-KW"/>
</dbReference>
<dbReference type="InterPro" id="IPR002176">
    <property type="entry name" value="X-over_junc_endoDNase_RuvC"/>
</dbReference>
<keyword evidence="3" id="KW-0460">Magnesium</keyword>
<evidence type="ECO:0000256" key="2">
    <source>
        <dbReference type="ARBA" id="ARBA00022763"/>
    </source>
</evidence>
<evidence type="ECO:0000256" key="1">
    <source>
        <dbReference type="ARBA" id="ARBA00009518"/>
    </source>
</evidence>
<proteinExistence type="inferred from homology"/>
<reference evidence="7" key="1">
    <citation type="journal article" date="2015" name="Nature">
        <title>Complex archaea that bridge the gap between prokaryotes and eukaryotes.</title>
        <authorList>
            <person name="Spang A."/>
            <person name="Saw J.H."/>
            <person name="Jorgensen S.L."/>
            <person name="Zaremba-Niedzwiedzka K."/>
            <person name="Martijn J."/>
            <person name="Lind A.E."/>
            <person name="van Eijk R."/>
            <person name="Schleper C."/>
            <person name="Guy L."/>
            <person name="Ettema T.J."/>
        </authorList>
    </citation>
    <scope>NUCLEOTIDE SEQUENCE</scope>
</reference>
<keyword evidence="6" id="KW-0234">DNA repair</keyword>
<accession>A0A0F9IG25</accession>
<dbReference type="EMBL" id="LAZR01012502">
    <property type="protein sequence ID" value="KKM26482.1"/>
    <property type="molecule type" value="Genomic_DNA"/>
</dbReference>
<organism evidence="7">
    <name type="scientific">marine sediment metagenome</name>
    <dbReference type="NCBI Taxonomy" id="412755"/>
    <lineage>
        <taxon>unclassified sequences</taxon>
        <taxon>metagenomes</taxon>
        <taxon>ecological metagenomes</taxon>
    </lineage>
</organism>
<evidence type="ECO:0000256" key="3">
    <source>
        <dbReference type="ARBA" id="ARBA00022842"/>
    </source>
</evidence>
<dbReference type="InterPro" id="IPR012337">
    <property type="entry name" value="RNaseH-like_sf"/>
</dbReference>
<dbReference type="GO" id="GO:0006310">
    <property type="term" value="P:DNA recombination"/>
    <property type="evidence" value="ECO:0007669"/>
    <property type="project" value="UniProtKB-KW"/>
</dbReference>
<comment type="caution">
    <text evidence="7">The sequence shown here is derived from an EMBL/GenBank/DDBJ whole genome shotgun (WGS) entry which is preliminary data.</text>
</comment>
<dbReference type="AlphaFoldDB" id="A0A0F9IG25"/>
<keyword evidence="2" id="KW-0227">DNA damage</keyword>
<protein>
    <submittedName>
        <fullName evidence="7">Uncharacterized protein</fullName>
    </submittedName>
</protein>
<dbReference type="GO" id="GO:0006281">
    <property type="term" value="P:DNA repair"/>
    <property type="evidence" value="ECO:0007669"/>
    <property type="project" value="UniProtKB-KW"/>
</dbReference>
<evidence type="ECO:0000256" key="5">
    <source>
        <dbReference type="ARBA" id="ARBA00023172"/>
    </source>
</evidence>
<keyword evidence="4" id="KW-0238">DNA-binding</keyword>
<evidence type="ECO:0000256" key="6">
    <source>
        <dbReference type="ARBA" id="ARBA00023204"/>
    </source>
</evidence>
<name>A0A0F9IG25_9ZZZZ</name>
<dbReference type="SUPFAM" id="SSF53098">
    <property type="entry name" value="Ribonuclease H-like"/>
    <property type="match status" value="1"/>
</dbReference>
<dbReference type="GO" id="GO:0004520">
    <property type="term" value="F:DNA endonuclease activity"/>
    <property type="evidence" value="ECO:0007669"/>
    <property type="project" value="InterPro"/>
</dbReference>
<sequence length="152" mass="16345">MNTILALDLATKTGYACNCTGLGSIISGVQVFDVKRGESPGMRFLRCRGWLNEMNDLVKPDIISYEQAHHRGGAATACGVGLVTVVLEFAALHKIEVTSVHSATLKKWATGNGRASKDQMVAAAIRKGHQPQDDNEADALLLLYYTIESLGV</sequence>
<dbReference type="Pfam" id="PF02075">
    <property type="entry name" value="RuvC"/>
    <property type="match status" value="1"/>
</dbReference>
<keyword evidence="5" id="KW-0233">DNA recombination</keyword>
<gene>
    <name evidence="7" type="ORF">LCGC14_1584250</name>
</gene>
<dbReference type="Gene3D" id="3.30.420.10">
    <property type="entry name" value="Ribonuclease H-like superfamily/Ribonuclease H"/>
    <property type="match status" value="1"/>
</dbReference>